<keyword evidence="1" id="KW-0805">Transcription regulation</keyword>
<dbReference type="InterPro" id="IPR000595">
    <property type="entry name" value="cNMP-bd_dom"/>
</dbReference>
<evidence type="ECO:0000256" key="1">
    <source>
        <dbReference type="ARBA" id="ARBA00023015"/>
    </source>
</evidence>
<dbReference type="PRINTS" id="PR00034">
    <property type="entry name" value="HTHCRP"/>
</dbReference>
<dbReference type="InterPro" id="IPR036390">
    <property type="entry name" value="WH_DNA-bd_sf"/>
</dbReference>
<dbReference type="Proteomes" id="UP000433309">
    <property type="component" value="Unassembled WGS sequence"/>
</dbReference>
<proteinExistence type="predicted"/>
<evidence type="ECO:0000259" key="4">
    <source>
        <dbReference type="PROSITE" id="PS51063"/>
    </source>
</evidence>
<evidence type="ECO:0000256" key="3">
    <source>
        <dbReference type="ARBA" id="ARBA00023163"/>
    </source>
</evidence>
<dbReference type="InterPro" id="IPR012318">
    <property type="entry name" value="HTH_CRP"/>
</dbReference>
<dbReference type="InterPro" id="IPR018335">
    <property type="entry name" value="Tscrpt_reg_HTH_Crp-type_CS"/>
</dbReference>
<dbReference type="InterPro" id="IPR036388">
    <property type="entry name" value="WH-like_DNA-bd_sf"/>
</dbReference>
<dbReference type="InterPro" id="IPR014710">
    <property type="entry name" value="RmlC-like_jellyroll"/>
</dbReference>
<dbReference type="SUPFAM" id="SSF46785">
    <property type="entry name" value="Winged helix' DNA-binding domain"/>
    <property type="match status" value="1"/>
</dbReference>
<dbReference type="AlphaFoldDB" id="A0A6I2KVJ0"/>
<protein>
    <submittedName>
        <fullName evidence="5">Helix-turn-helix domain-containing protein</fullName>
    </submittedName>
</protein>
<keyword evidence="3" id="KW-0804">Transcription</keyword>
<dbReference type="PROSITE" id="PS51063">
    <property type="entry name" value="HTH_CRP_2"/>
    <property type="match status" value="1"/>
</dbReference>
<keyword evidence="2" id="KW-0238">DNA-binding</keyword>
<keyword evidence="6" id="KW-1185">Reference proteome</keyword>
<organism evidence="5 6">
    <name type="scientific">Duganella guangzhouensis</name>
    <dbReference type="NCBI Taxonomy" id="2666084"/>
    <lineage>
        <taxon>Bacteria</taxon>
        <taxon>Pseudomonadati</taxon>
        <taxon>Pseudomonadota</taxon>
        <taxon>Betaproteobacteria</taxon>
        <taxon>Burkholderiales</taxon>
        <taxon>Oxalobacteraceae</taxon>
        <taxon>Telluria group</taxon>
        <taxon>Duganella</taxon>
    </lineage>
</organism>
<feature type="domain" description="HTH crp-type" evidence="4">
    <location>
        <begin position="173"/>
        <end position="246"/>
    </location>
</feature>
<dbReference type="SMART" id="SM00419">
    <property type="entry name" value="HTH_CRP"/>
    <property type="match status" value="1"/>
</dbReference>
<evidence type="ECO:0000313" key="6">
    <source>
        <dbReference type="Proteomes" id="UP000433309"/>
    </source>
</evidence>
<dbReference type="Gene3D" id="1.10.10.10">
    <property type="entry name" value="Winged helix-like DNA-binding domain superfamily/Winged helix DNA-binding domain"/>
    <property type="match status" value="1"/>
</dbReference>
<accession>A0A6I2KVJ0</accession>
<dbReference type="SUPFAM" id="SSF51206">
    <property type="entry name" value="cAMP-binding domain-like"/>
    <property type="match status" value="1"/>
</dbReference>
<dbReference type="InterPro" id="IPR018490">
    <property type="entry name" value="cNMP-bd_dom_sf"/>
</dbReference>
<dbReference type="CDD" id="cd00092">
    <property type="entry name" value="HTH_CRP"/>
    <property type="match status" value="1"/>
</dbReference>
<dbReference type="Pfam" id="PF13545">
    <property type="entry name" value="HTH_Crp_2"/>
    <property type="match status" value="1"/>
</dbReference>
<dbReference type="CDD" id="cd00038">
    <property type="entry name" value="CAP_ED"/>
    <property type="match status" value="1"/>
</dbReference>
<dbReference type="EMBL" id="WKJK01000003">
    <property type="protein sequence ID" value="MRW89958.1"/>
    <property type="molecule type" value="Genomic_DNA"/>
</dbReference>
<dbReference type="GO" id="GO:0003700">
    <property type="term" value="F:DNA-binding transcription factor activity"/>
    <property type="evidence" value="ECO:0007669"/>
    <property type="project" value="InterPro"/>
</dbReference>
<evidence type="ECO:0000256" key="2">
    <source>
        <dbReference type="ARBA" id="ARBA00023125"/>
    </source>
</evidence>
<comment type="caution">
    <text evidence="5">The sequence shown here is derived from an EMBL/GenBank/DDBJ whole genome shotgun (WGS) entry which is preliminary data.</text>
</comment>
<name>A0A6I2KVJ0_9BURK</name>
<dbReference type="PROSITE" id="PS00042">
    <property type="entry name" value="HTH_CRP_1"/>
    <property type="match status" value="1"/>
</dbReference>
<evidence type="ECO:0000313" key="5">
    <source>
        <dbReference type="EMBL" id="MRW89958.1"/>
    </source>
</evidence>
<gene>
    <name evidence="5" type="ORF">GJ699_08185</name>
</gene>
<sequence length="262" mass="29008">MSMFSMQELFLDAKSSADEPPPVAPAPAAPLHSSSLTELCTLLNISADIRHHHHFRFHHVRLRRDQQLYQTGQPCLQLYAVKTGFLKATLTADAKRPPVVGFPMRASLVGVEGIASGHHTVDVTALTDCELVVIPLDTLALLSRDCVGLSRSMCLVMAGELARELSVSKRRGLSAKARIGRFLLDWSERFASMGYARNVFNLPMSRGDMGSYLGMAQETATRALLALEEDGLISINHRTVCIHDRQVLLTLKRMPRQRHSPD</sequence>
<dbReference type="GO" id="GO:0003677">
    <property type="term" value="F:DNA binding"/>
    <property type="evidence" value="ECO:0007669"/>
    <property type="project" value="UniProtKB-KW"/>
</dbReference>
<reference evidence="5 6" key="1">
    <citation type="submission" date="2019-11" db="EMBL/GenBank/DDBJ databases">
        <title>Novel species isolated from a subtropical stream in China.</title>
        <authorList>
            <person name="Lu H."/>
        </authorList>
    </citation>
    <scope>NUCLEOTIDE SEQUENCE [LARGE SCALE GENOMIC DNA]</scope>
    <source>
        <strain evidence="5 6">FT80W</strain>
    </source>
</reference>
<dbReference type="Gene3D" id="2.60.120.10">
    <property type="entry name" value="Jelly Rolls"/>
    <property type="match status" value="1"/>
</dbReference>
<dbReference type="Pfam" id="PF00027">
    <property type="entry name" value="cNMP_binding"/>
    <property type="match status" value="1"/>
</dbReference>